<evidence type="ECO:0000256" key="1">
    <source>
        <dbReference type="SAM" id="MobiDB-lite"/>
    </source>
</evidence>
<reference evidence="2 3" key="2">
    <citation type="submission" date="2019-01" db="EMBL/GenBank/DDBJ databases">
        <title>The decoding of complex shrimp genome reveals the adaptation for benthos swimmer, frequently molting mechanism and breeding impact on genome.</title>
        <authorList>
            <person name="Sun Y."/>
            <person name="Gao Y."/>
            <person name="Yu Y."/>
        </authorList>
    </citation>
    <scope>NUCLEOTIDE SEQUENCE [LARGE SCALE GENOMIC DNA]</scope>
    <source>
        <tissue evidence="2">Muscle</tissue>
    </source>
</reference>
<gene>
    <name evidence="2" type="ORF">C7M84_004335</name>
</gene>
<keyword evidence="3" id="KW-1185">Reference proteome</keyword>
<dbReference type="EMBL" id="QCYY01001575">
    <property type="protein sequence ID" value="ROT77029.1"/>
    <property type="molecule type" value="Genomic_DNA"/>
</dbReference>
<dbReference type="Proteomes" id="UP000283509">
    <property type="component" value="Unassembled WGS sequence"/>
</dbReference>
<protein>
    <submittedName>
        <fullName evidence="2">Uncharacterized protein</fullName>
    </submittedName>
</protein>
<comment type="caution">
    <text evidence="2">The sequence shown here is derived from an EMBL/GenBank/DDBJ whole genome shotgun (WGS) entry which is preliminary data.</text>
</comment>
<evidence type="ECO:0000313" key="2">
    <source>
        <dbReference type="EMBL" id="ROT77029.1"/>
    </source>
</evidence>
<feature type="region of interest" description="Disordered" evidence="1">
    <location>
        <begin position="47"/>
        <end position="72"/>
    </location>
</feature>
<reference evidence="2 3" key="1">
    <citation type="submission" date="2018-04" db="EMBL/GenBank/DDBJ databases">
        <authorList>
            <person name="Zhang X."/>
            <person name="Yuan J."/>
            <person name="Li F."/>
            <person name="Xiang J."/>
        </authorList>
    </citation>
    <scope>NUCLEOTIDE SEQUENCE [LARGE SCALE GENOMIC DNA]</scope>
    <source>
        <tissue evidence="2">Muscle</tissue>
    </source>
</reference>
<organism evidence="2 3">
    <name type="scientific">Penaeus vannamei</name>
    <name type="common">Whiteleg shrimp</name>
    <name type="synonym">Litopenaeus vannamei</name>
    <dbReference type="NCBI Taxonomy" id="6689"/>
    <lineage>
        <taxon>Eukaryota</taxon>
        <taxon>Metazoa</taxon>
        <taxon>Ecdysozoa</taxon>
        <taxon>Arthropoda</taxon>
        <taxon>Crustacea</taxon>
        <taxon>Multicrustacea</taxon>
        <taxon>Malacostraca</taxon>
        <taxon>Eumalacostraca</taxon>
        <taxon>Eucarida</taxon>
        <taxon>Decapoda</taxon>
        <taxon>Dendrobranchiata</taxon>
        <taxon>Penaeoidea</taxon>
        <taxon>Penaeidae</taxon>
        <taxon>Penaeus</taxon>
    </lineage>
</organism>
<accession>A0A423TKR7</accession>
<sequence length="117" mass="13524">MENVSVSTEADHVYQMGWVLRIRRKPSGMSDRQLEFFTTLYDEGERTARKRKTGQVTPHPKKASTTPREKQVQQALGDEEFIEEDEEMDLAADTEVAEYFQEIRDEIEEITHSLSSG</sequence>
<dbReference type="AlphaFoldDB" id="A0A423TKR7"/>
<proteinExistence type="predicted"/>
<evidence type="ECO:0000313" key="3">
    <source>
        <dbReference type="Proteomes" id="UP000283509"/>
    </source>
</evidence>
<name>A0A423TKR7_PENVA</name>